<sequence length="81" mass="9115">MSTIQVQIPDSLQKSLDDLAARDGISIDQFIFTAIAEKLSALMTENYLIERSKKGSREKYQAILTKVPDVEPEAYDRLPTV</sequence>
<evidence type="ECO:0000313" key="2">
    <source>
        <dbReference type="Proteomes" id="UP000030321"/>
    </source>
</evidence>
<gene>
    <name evidence="1" type="ORF">N44_00440</name>
</gene>
<dbReference type="RefSeq" id="WP_002750466.1">
    <property type="nucleotide sequence ID" value="NZ_BBPA01000019.1"/>
</dbReference>
<reference evidence="2" key="1">
    <citation type="journal article" date="2015" name="Genome">
        <title>Whole Genome Sequence of the Non-Microcystin-Producing Microcystis aeruginosa Strain NIES-44.</title>
        <authorList>
            <person name="Okano K."/>
            <person name="Miyata N."/>
            <person name="Ozaki Y."/>
        </authorList>
    </citation>
    <scope>NUCLEOTIDE SEQUENCE [LARGE SCALE GENOMIC DNA]</scope>
    <source>
        <strain evidence="2">NIES-44</strain>
    </source>
</reference>
<dbReference type="AlphaFoldDB" id="A0A0A1VQQ9"/>
<dbReference type="SUPFAM" id="SSF47598">
    <property type="entry name" value="Ribbon-helix-helix"/>
    <property type="match status" value="1"/>
</dbReference>
<dbReference type="GO" id="GO:0006355">
    <property type="term" value="P:regulation of DNA-templated transcription"/>
    <property type="evidence" value="ECO:0007669"/>
    <property type="project" value="InterPro"/>
</dbReference>
<organism evidence="1 2">
    <name type="scientific">Microcystis aeruginosa NIES-44</name>
    <dbReference type="NCBI Taxonomy" id="449439"/>
    <lineage>
        <taxon>Bacteria</taxon>
        <taxon>Bacillati</taxon>
        <taxon>Cyanobacteriota</taxon>
        <taxon>Cyanophyceae</taxon>
        <taxon>Oscillatoriophycideae</taxon>
        <taxon>Chroococcales</taxon>
        <taxon>Microcystaceae</taxon>
        <taxon>Microcystis</taxon>
    </lineage>
</organism>
<protein>
    <recommendedName>
        <fullName evidence="3">Toxin-antitoxin system HicB family antitoxin</fullName>
    </recommendedName>
</protein>
<evidence type="ECO:0008006" key="3">
    <source>
        <dbReference type="Google" id="ProtNLM"/>
    </source>
</evidence>
<name>A0A0A1VQQ9_MICAE</name>
<accession>A0A0A1VQQ9</accession>
<dbReference type="InterPro" id="IPR010985">
    <property type="entry name" value="Ribbon_hlx_hlx"/>
</dbReference>
<evidence type="ECO:0000313" key="1">
    <source>
        <dbReference type="EMBL" id="GAL92152.1"/>
    </source>
</evidence>
<proteinExistence type="predicted"/>
<dbReference type="Proteomes" id="UP000030321">
    <property type="component" value="Unassembled WGS sequence"/>
</dbReference>
<comment type="caution">
    <text evidence="1">The sequence shown here is derived from an EMBL/GenBank/DDBJ whole genome shotgun (WGS) entry which is preliminary data.</text>
</comment>
<dbReference type="EMBL" id="BBPA01000019">
    <property type="protein sequence ID" value="GAL92152.1"/>
    <property type="molecule type" value="Genomic_DNA"/>
</dbReference>